<dbReference type="NCBIfam" id="TIGR02937">
    <property type="entry name" value="sigma70-ECF"/>
    <property type="match status" value="1"/>
</dbReference>
<dbReference type="GO" id="GO:0003677">
    <property type="term" value="F:DNA binding"/>
    <property type="evidence" value="ECO:0007669"/>
    <property type="project" value="UniProtKB-KW"/>
</dbReference>
<dbReference type="GO" id="GO:0006352">
    <property type="term" value="P:DNA-templated transcription initiation"/>
    <property type="evidence" value="ECO:0007669"/>
    <property type="project" value="InterPro"/>
</dbReference>
<organism evidence="7">
    <name type="scientific">Nakamurella sp. A5-74</name>
    <dbReference type="NCBI Taxonomy" id="3158264"/>
    <lineage>
        <taxon>Bacteria</taxon>
        <taxon>Bacillati</taxon>
        <taxon>Actinomycetota</taxon>
        <taxon>Actinomycetes</taxon>
        <taxon>Nakamurellales</taxon>
        <taxon>Nakamurellaceae</taxon>
        <taxon>Nakamurella</taxon>
    </lineage>
</organism>
<keyword evidence="2" id="KW-0805">Transcription regulation</keyword>
<evidence type="ECO:0000256" key="3">
    <source>
        <dbReference type="ARBA" id="ARBA00023082"/>
    </source>
</evidence>
<keyword evidence="5" id="KW-0804">Transcription</keyword>
<keyword evidence="4" id="KW-0238">DNA-binding</keyword>
<dbReference type="InterPro" id="IPR013324">
    <property type="entry name" value="RNA_pol_sigma_r3/r4-like"/>
</dbReference>
<dbReference type="PANTHER" id="PTHR43133:SF8">
    <property type="entry name" value="RNA POLYMERASE SIGMA FACTOR HI_1459-RELATED"/>
    <property type="match status" value="1"/>
</dbReference>
<dbReference type="GO" id="GO:0016987">
    <property type="term" value="F:sigma factor activity"/>
    <property type="evidence" value="ECO:0007669"/>
    <property type="project" value="UniProtKB-KW"/>
</dbReference>
<keyword evidence="3" id="KW-0731">Sigma factor</keyword>
<accession>A0AAU8DUB0</accession>
<dbReference type="AlphaFoldDB" id="A0AAU8DUB0"/>
<dbReference type="Pfam" id="PF04545">
    <property type="entry name" value="Sigma70_r4"/>
    <property type="match status" value="1"/>
</dbReference>
<dbReference type="InterPro" id="IPR014284">
    <property type="entry name" value="RNA_pol_sigma-70_dom"/>
</dbReference>
<protein>
    <submittedName>
        <fullName evidence="7">RNA polymerase sigma factor</fullName>
    </submittedName>
</protein>
<dbReference type="Gene3D" id="1.10.1740.10">
    <property type="match status" value="1"/>
</dbReference>
<dbReference type="Gene3D" id="1.10.10.10">
    <property type="entry name" value="Winged helix-like DNA-binding domain superfamily/Winged helix DNA-binding domain"/>
    <property type="match status" value="1"/>
</dbReference>
<dbReference type="InterPro" id="IPR007630">
    <property type="entry name" value="RNA_pol_sigma70_r4"/>
</dbReference>
<proteinExistence type="inferred from homology"/>
<sequence length="148" mass="16696">MYRLALAMTGNSHVAEDISHDLLLKLWSAQPATELTWPYIRAAVANAVYDQHRRSTDRLRILRTNADELGSASDPTTDRDIEASIDVQRALARLPGTHRLVIVLHYLEDLPFHEVAAILQRPPGTIRRIGREAVGQLTRDLTPTEREN</sequence>
<evidence type="ECO:0000256" key="5">
    <source>
        <dbReference type="ARBA" id="ARBA00023163"/>
    </source>
</evidence>
<dbReference type="CDD" id="cd06171">
    <property type="entry name" value="Sigma70_r4"/>
    <property type="match status" value="1"/>
</dbReference>
<dbReference type="InterPro" id="IPR036388">
    <property type="entry name" value="WH-like_DNA-bd_sf"/>
</dbReference>
<dbReference type="SUPFAM" id="SSF88946">
    <property type="entry name" value="Sigma2 domain of RNA polymerase sigma factors"/>
    <property type="match status" value="1"/>
</dbReference>
<dbReference type="SUPFAM" id="SSF88659">
    <property type="entry name" value="Sigma3 and sigma4 domains of RNA polymerase sigma factors"/>
    <property type="match status" value="1"/>
</dbReference>
<dbReference type="EMBL" id="CP159218">
    <property type="protein sequence ID" value="XCG65204.1"/>
    <property type="molecule type" value="Genomic_DNA"/>
</dbReference>
<evidence type="ECO:0000256" key="1">
    <source>
        <dbReference type="ARBA" id="ARBA00010641"/>
    </source>
</evidence>
<dbReference type="PANTHER" id="PTHR43133">
    <property type="entry name" value="RNA POLYMERASE ECF-TYPE SIGMA FACTO"/>
    <property type="match status" value="1"/>
</dbReference>
<evidence type="ECO:0000256" key="2">
    <source>
        <dbReference type="ARBA" id="ARBA00023015"/>
    </source>
</evidence>
<comment type="similarity">
    <text evidence="1">Belongs to the sigma-70 factor family. ECF subfamily.</text>
</comment>
<dbReference type="RefSeq" id="WP_353650814.1">
    <property type="nucleotide sequence ID" value="NZ_CP159218.1"/>
</dbReference>
<evidence type="ECO:0000256" key="4">
    <source>
        <dbReference type="ARBA" id="ARBA00023125"/>
    </source>
</evidence>
<reference evidence="7" key="1">
    <citation type="submission" date="2024-05" db="EMBL/GenBank/DDBJ databases">
        <authorList>
            <person name="Cai S.Y."/>
            <person name="Jin L.M."/>
            <person name="Li H.R."/>
        </authorList>
    </citation>
    <scope>NUCLEOTIDE SEQUENCE</scope>
    <source>
        <strain evidence="7">A5-74</strain>
    </source>
</reference>
<feature type="domain" description="RNA polymerase sigma-70 region 4" evidence="6">
    <location>
        <begin position="90"/>
        <end position="137"/>
    </location>
</feature>
<name>A0AAU8DUB0_9ACTN</name>
<dbReference type="InterPro" id="IPR039425">
    <property type="entry name" value="RNA_pol_sigma-70-like"/>
</dbReference>
<evidence type="ECO:0000313" key="7">
    <source>
        <dbReference type="EMBL" id="XCG65204.1"/>
    </source>
</evidence>
<dbReference type="InterPro" id="IPR013325">
    <property type="entry name" value="RNA_pol_sigma_r2"/>
</dbReference>
<evidence type="ECO:0000259" key="6">
    <source>
        <dbReference type="Pfam" id="PF04545"/>
    </source>
</evidence>
<gene>
    <name evidence="7" type="ORF">ABLG96_07885</name>
</gene>